<proteinExistence type="inferred from homology"/>
<feature type="domain" description="ABC transporter" evidence="5">
    <location>
        <begin position="2"/>
        <end position="218"/>
    </location>
</feature>
<keyword evidence="3" id="KW-0547">Nucleotide-binding</keyword>
<dbReference type="InterPro" id="IPR050763">
    <property type="entry name" value="ABC_transporter_ATP-binding"/>
</dbReference>
<keyword evidence="4 6" id="KW-0067">ATP-binding</keyword>
<protein>
    <submittedName>
        <fullName evidence="6">Putative ABC transporter ATP-binding protein YxlF</fullName>
    </submittedName>
</protein>
<evidence type="ECO:0000259" key="5">
    <source>
        <dbReference type="PROSITE" id="PS50893"/>
    </source>
</evidence>
<evidence type="ECO:0000256" key="4">
    <source>
        <dbReference type="ARBA" id="ARBA00022840"/>
    </source>
</evidence>
<dbReference type="InterPro" id="IPR017871">
    <property type="entry name" value="ABC_transporter-like_CS"/>
</dbReference>
<dbReference type="CDD" id="cd03230">
    <property type="entry name" value="ABC_DR_subfamily_A"/>
    <property type="match status" value="1"/>
</dbReference>
<dbReference type="AlphaFoldDB" id="A0A078M4Y2"/>
<dbReference type="InterPro" id="IPR027417">
    <property type="entry name" value="P-loop_NTPase"/>
</dbReference>
<dbReference type="Gene3D" id="3.40.50.300">
    <property type="entry name" value="P-loop containing nucleotide triphosphate hydrolases"/>
    <property type="match status" value="1"/>
</dbReference>
<dbReference type="Pfam" id="PF00005">
    <property type="entry name" value="ABC_tran"/>
    <property type="match status" value="1"/>
</dbReference>
<dbReference type="PATRIC" id="fig|1461583.4.peg.850"/>
<dbReference type="EMBL" id="LN483074">
    <property type="protein sequence ID" value="CEA01390.1"/>
    <property type="molecule type" value="Genomic_DNA"/>
</dbReference>
<evidence type="ECO:0000256" key="1">
    <source>
        <dbReference type="ARBA" id="ARBA00005417"/>
    </source>
</evidence>
<dbReference type="PANTHER" id="PTHR42711:SF5">
    <property type="entry name" value="ABC TRANSPORTER ATP-BINDING PROTEIN NATA"/>
    <property type="match status" value="1"/>
</dbReference>
<accession>A0A078M4Y2</accession>
<gene>
    <name evidence="6" type="primary">yxlF_2</name>
    <name evidence="6" type="ORF">BN1050_00890</name>
</gene>
<evidence type="ECO:0000256" key="2">
    <source>
        <dbReference type="ARBA" id="ARBA00022448"/>
    </source>
</evidence>
<sequence length="218" mass="24331">MFEATNITKHYKQKYVLDNVSLTLTDGEIVGLVGKNGAGKSTLLHILATLLQPDSGVVSLDGQTTKATLRKHIGFVPQQLALWDDLSVKENMQFFERLSWQQHDTAQLRSICESMALTAWEEPVHTLSGGMKRKLNLAIALIQKPRLLLLDEPTVGIDLKSKLDIAEALKMLAAKGTMILYISHDLDELRNVCHRIISLGDDDFYYTLLQGTTTITKL</sequence>
<dbReference type="PANTHER" id="PTHR42711">
    <property type="entry name" value="ABC TRANSPORTER ATP-BINDING PROTEIN"/>
    <property type="match status" value="1"/>
</dbReference>
<dbReference type="GO" id="GO:0016887">
    <property type="term" value="F:ATP hydrolysis activity"/>
    <property type="evidence" value="ECO:0007669"/>
    <property type="project" value="InterPro"/>
</dbReference>
<dbReference type="PROSITE" id="PS50893">
    <property type="entry name" value="ABC_TRANSPORTER_2"/>
    <property type="match status" value="1"/>
</dbReference>
<reference evidence="6" key="1">
    <citation type="submission" date="2014-07" db="EMBL/GenBank/DDBJ databases">
        <authorList>
            <person name="Urmite Genomes Urmite Genomes"/>
        </authorList>
    </citation>
    <scope>NUCLEOTIDE SEQUENCE</scope>
    <source>
        <strain evidence="6">13S34_air</strain>
    </source>
</reference>
<dbReference type="GO" id="GO:0005524">
    <property type="term" value="F:ATP binding"/>
    <property type="evidence" value="ECO:0007669"/>
    <property type="project" value="UniProtKB-KW"/>
</dbReference>
<dbReference type="InterPro" id="IPR003593">
    <property type="entry name" value="AAA+_ATPase"/>
</dbReference>
<keyword evidence="2" id="KW-0813">Transport</keyword>
<dbReference type="InterPro" id="IPR003439">
    <property type="entry name" value="ABC_transporter-like_ATP-bd"/>
</dbReference>
<evidence type="ECO:0000256" key="3">
    <source>
        <dbReference type="ARBA" id="ARBA00022741"/>
    </source>
</evidence>
<name>A0A078M4Y2_9BACL</name>
<dbReference type="PROSITE" id="PS00211">
    <property type="entry name" value="ABC_TRANSPORTER_1"/>
    <property type="match status" value="1"/>
</dbReference>
<dbReference type="SUPFAM" id="SSF52540">
    <property type="entry name" value="P-loop containing nucleoside triphosphate hydrolases"/>
    <property type="match status" value="1"/>
</dbReference>
<organism evidence="6">
    <name type="scientific">Metalysinibacillus saudimassiliensis</name>
    <dbReference type="NCBI Taxonomy" id="1461583"/>
    <lineage>
        <taxon>Bacteria</taxon>
        <taxon>Bacillati</taxon>
        <taxon>Bacillota</taxon>
        <taxon>Bacilli</taxon>
        <taxon>Bacillales</taxon>
        <taxon>Caryophanaceae</taxon>
        <taxon>Metalysinibacillus</taxon>
    </lineage>
</organism>
<dbReference type="SMART" id="SM00382">
    <property type="entry name" value="AAA"/>
    <property type="match status" value="1"/>
</dbReference>
<dbReference type="HOGENOM" id="CLU_000604_1_2_9"/>
<comment type="similarity">
    <text evidence="1">Belongs to the ABC transporter superfamily.</text>
</comment>
<evidence type="ECO:0000313" key="6">
    <source>
        <dbReference type="EMBL" id="CEA01390.1"/>
    </source>
</evidence>